<dbReference type="Proteomes" id="UP000824089">
    <property type="component" value="Unassembled WGS sequence"/>
</dbReference>
<accession>A0A9D1I8W4</accession>
<feature type="region of interest" description="Disordered" evidence="1">
    <location>
        <begin position="137"/>
        <end position="172"/>
    </location>
</feature>
<protein>
    <submittedName>
        <fullName evidence="2">Uncharacterized protein</fullName>
    </submittedName>
</protein>
<feature type="compositionally biased region" description="Basic and acidic residues" evidence="1">
    <location>
        <begin position="161"/>
        <end position="172"/>
    </location>
</feature>
<reference evidence="2" key="1">
    <citation type="submission" date="2020-10" db="EMBL/GenBank/DDBJ databases">
        <authorList>
            <person name="Gilroy R."/>
        </authorList>
    </citation>
    <scope>NUCLEOTIDE SEQUENCE</scope>
    <source>
        <strain evidence="2">CHK195-4489</strain>
    </source>
</reference>
<gene>
    <name evidence="2" type="ORF">IAD50_02260</name>
</gene>
<sequence length="199" mass="22980">MDRKDKENFNIDFKSSKNASDDDTELSFMNFSLSAKRAQPPKDEKLLSEFDKMSIFDFTQKDRPAASDAEPQEDAIEEVPVEPVSERELLDETPQEPMKEEAEEMLRHAFPPEDLTEYSEEPLPESDEIEIDVVSWGQKPTPPASVQASPKKPIFIDDTASAERERPVPSDDEVEIRFCDFKQSAERRIERQREKQKKN</sequence>
<name>A0A9D1I8W4_9CLOT</name>
<dbReference type="EMBL" id="DVMM01000045">
    <property type="protein sequence ID" value="HIU29100.1"/>
    <property type="molecule type" value="Genomic_DNA"/>
</dbReference>
<organism evidence="2 3">
    <name type="scientific">Candidatus Egerieisoma faecipullorum</name>
    <dbReference type="NCBI Taxonomy" id="2840963"/>
    <lineage>
        <taxon>Bacteria</taxon>
        <taxon>Bacillati</taxon>
        <taxon>Bacillota</taxon>
        <taxon>Clostridia</taxon>
        <taxon>Eubacteriales</taxon>
        <taxon>Clostridiaceae</taxon>
        <taxon>Clostridiaceae incertae sedis</taxon>
        <taxon>Candidatus Egerieisoma</taxon>
    </lineage>
</organism>
<comment type="caution">
    <text evidence="2">The sequence shown here is derived from an EMBL/GenBank/DDBJ whole genome shotgun (WGS) entry which is preliminary data.</text>
</comment>
<feature type="region of interest" description="Disordered" evidence="1">
    <location>
        <begin position="59"/>
        <end position="102"/>
    </location>
</feature>
<evidence type="ECO:0000256" key="1">
    <source>
        <dbReference type="SAM" id="MobiDB-lite"/>
    </source>
</evidence>
<proteinExistence type="predicted"/>
<evidence type="ECO:0000313" key="3">
    <source>
        <dbReference type="Proteomes" id="UP000824089"/>
    </source>
</evidence>
<feature type="compositionally biased region" description="Acidic residues" evidence="1">
    <location>
        <begin position="70"/>
        <end position="80"/>
    </location>
</feature>
<evidence type="ECO:0000313" key="2">
    <source>
        <dbReference type="EMBL" id="HIU29100.1"/>
    </source>
</evidence>
<feature type="region of interest" description="Disordered" evidence="1">
    <location>
        <begin position="1"/>
        <end position="24"/>
    </location>
</feature>
<reference evidence="2" key="2">
    <citation type="journal article" date="2021" name="PeerJ">
        <title>Extensive microbial diversity within the chicken gut microbiome revealed by metagenomics and culture.</title>
        <authorList>
            <person name="Gilroy R."/>
            <person name="Ravi A."/>
            <person name="Getino M."/>
            <person name="Pursley I."/>
            <person name="Horton D.L."/>
            <person name="Alikhan N.F."/>
            <person name="Baker D."/>
            <person name="Gharbi K."/>
            <person name="Hall N."/>
            <person name="Watson M."/>
            <person name="Adriaenssens E.M."/>
            <person name="Foster-Nyarko E."/>
            <person name="Jarju S."/>
            <person name="Secka A."/>
            <person name="Antonio M."/>
            <person name="Oren A."/>
            <person name="Chaudhuri R.R."/>
            <person name="La Ragione R."/>
            <person name="Hildebrand F."/>
            <person name="Pallen M.J."/>
        </authorList>
    </citation>
    <scope>NUCLEOTIDE SEQUENCE</scope>
    <source>
        <strain evidence="2">CHK195-4489</strain>
    </source>
</reference>
<dbReference type="AlphaFoldDB" id="A0A9D1I8W4"/>